<dbReference type="Proteomes" id="UP001591681">
    <property type="component" value="Unassembled WGS sequence"/>
</dbReference>
<dbReference type="EMBL" id="JBHFQA010000022">
    <property type="protein sequence ID" value="KAL2079691.1"/>
    <property type="molecule type" value="Genomic_DNA"/>
</dbReference>
<keyword evidence="3" id="KW-1185">Reference proteome</keyword>
<dbReference type="PANTHER" id="PTHR31025:SF19">
    <property type="entry name" value="SI:CH73-42K18.1-RELATED"/>
    <property type="match status" value="1"/>
</dbReference>
<protein>
    <submittedName>
        <fullName evidence="2">Uncharacterized protein</fullName>
    </submittedName>
</protein>
<feature type="region of interest" description="Disordered" evidence="1">
    <location>
        <begin position="1"/>
        <end position="39"/>
    </location>
</feature>
<reference evidence="2 3" key="1">
    <citation type="submission" date="2024-09" db="EMBL/GenBank/DDBJ databases">
        <title>A chromosome-level genome assembly of Gray's grenadier anchovy, Coilia grayii.</title>
        <authorList>
            <person name="Fu Z."/>
        </authorList>
    </citation>
    <scope>NUCLEOTIDE SEQUENCE [LARGE SCALE GENOMIC DNA]</scope>
    <source>
        <strain evidence="2">G4</strain>
        <tissue evidence="2">Muscle</tissue>
    </source>
</reference>
<evidence type="ECO:0000313" key="2">
    <source>
        <dbReference type="EMBL" id="KAL2079691.1"/>
    </source>
</evidence>
<evidence type="ECO:0000313" key="3">
    <source>
        <dbReference type="Proteomes" id="UP001591681"/>
    </source>
</evidence>
<evidence type="ECO:0000256" key="1">
    <source>
        <dbReference type="SAM" id="MobiDB-lite"/>
    </source>
</evidence>
<comment type="caution">
    <text evidence="2">The sequence shown here is derived from an EMBL/GenBank/DDBJ whole genome shotgun (WGS) entry which is preliminary data.</text>
</comment>
<sequence>MGNYRSKLSKAGVKDVSINSGKRSHSCPGGAPSRSGIKRARRGEVNFLPDYPSGESKDTLDGLRLQMISEMQKVSAERDMALIYQLMQHTFALRREEIINSAMPIAEVKNRWPALFCQAQLYKEFHRITNQNLPYTFLGALDKAAPRLLQLYENTKGTWVWSCDDMISWWAFLPSVTEAFQDMVHCSSSPGAITSTS</sequence>
<dbReference type="PANTHER" id="PTHR31025">
    <property type="entry name" value="SI:CH211-196P9.1-RELATED"/>
    <property type="match status" value="1"/>
</dbReference>
<name>A0ABD1IXN0_9TELE</name>
<organism evidence="2 3">
    <name type="scientific">Coilia grayii</name>
    <name type="common">Gray's grenadier anchovy</name>
    <dbReference type="NCBI Taxonomy" id="363190"/>
    <lineage>
        <taxon>Eukaryota</taxon>
        <taxon>Metazoa</taxon>
        <taxon>Chordata</taxon>
        <taxon>Craniata</taxon>
        <taxon>Vertebrata</taxon>
        <taxon>Euteleostomi</taxon>
        <taxon>Actinopterygii</taxon>
        <taxon>Neopterygii</taxon>
        <taxon>Teleostei</taxon>
        <taxon>Clupei</taxon>
        <taxon>Clupeiformes</taxon>
        <taxon>Clupeoidei</taxon>
        <taxon>Engraulidae</taxon>
        <taxon>Coilinae</taxon>
        <taxon>Coilia</taxon>
    </lineage>
</organism>
<accession>A0ABD1IXN0</accession>
<proteinExistence type="predicted"/>
<dbReference type="AlphaFoldDB" id="A0ABD1IXN0"/>
<gene>
    <name evidence="2" type="ORF">ACEWY4_025435</name>
</gene>